<evidence type="ECO:0000256" key="2">
    <source>
        <dbReference type="ARBA" id="ARBA00006849"/>
    </source>
</evidence>
<evidence type="ECO:0000313" key="18">
    <source>
        <dbReference type="EMBL" id="KJE94733.1"/>
    </source>
</evidence>
<dbReference type="SUPFAM" id="SSF54292">
    <property type="entry name" value="2Fe-2S ferredoxin-like"/>
    <property type="match status" value="1"/>
</dbReference>
<dbReference type="InterPro" id="IPR036318">
    <property type="entry name" value="FAD-bd_PCMH-like_sf"/>
</dbReference>
<feature type="binding site" evidence="13">
    <location>
        <position position="577"/>
    </location>
    <ligand>
        <name>FAD</name>
        <dbReference type="ChEBI" id="CHEBI:57692"/>
    </ligand>
</feature>
<dbReference type="Gene3D" id="3.90.1170.50">
    <property type="entry name" value="Aldehyde oxidase/xanthine dehydrogenase, a/b hammerhead"/>
    <property type="match status" value="1"/>
</dbReference>
<keyword evidence="4" id="KW-0285">Flavoprotein</keyword>
<comment type="cofactor">
    <cofactor evidence="14">
        <name>[2Fe-2S] cluster</name>
        <dbReference type="ChEBI" id="CHEBI:190135"/>
    </cofactor>
    <text evidence="14">Binds 2 [2Fe-2S] clusters.</text>
</comment>
<feature type="binding site" evidence="14">
    <location>
        <position position="199"/>
    </location>
    <ligand>
        <name>[2Fe-2S] cluster</name>
        <dbReference type="ChEBI" id="CHEBI:190135"/>
        <label>2</label>
    </ligand>
</feature>
<evidence type="ECO:0000256" key="4">
    <source>
        <dbReference type="ARBA" id="ARBA00022630"/>
    </source>
</evidence>
<evidence type="ECO:0000256" key="7">
    <source>
        <dbReference type="ARBA" id="ARBA00022827"/>
    </source>
</evidence>
<comment type="cofactor">
    <cofactor evidence="1 13">
        <name>FAD</name>
        <dbReference type="ChEBI" id="CHEBI:57692"/>
    </cofactor>
</comment>
<keyword evidence="6 14" id="KW-0479">Metal-binding</keyword>
<dbReference type="GO" id="GO:0005506">
    <property type="term" value="F:iron ion binding"/>
    <property type="evidence" value="ECO:0007669"/>
    <property type="project" value="InterPro"/>
</dbReference>
<keyword evidence="5 14" id="KW-0001">2Fe-2S</keyword>
<feature type="binding site" evidence="14">
    <location>
        <position position="202"/>
    </location>
    <ligand>
        <name>[2Fe-2S] cluster</name>
        <dbReference type="ChEBI" id="CHEBI:190135"/>
        <label>2</label>
    </ligand>
</feature>
<dbReference type="InterPro" id="IPR002888">
    <property type="entry name" value="2Fe-2S-bd"/>
</dbReference>
<dbReference type="eggNOG" id="KOG0430">
    <property type="taxonomic scope" value="Eukaryota"/>
</dbReference>
<dbReference type="Pfam" id="PF02738">
    <property type="entry name" value="MoCoBD_1"/>
    <property type="match status" value="1"/>
</dbReference>
<dbReference type="Proteomes" id="UP000008743">
    <property type="component" value="Unassembled WGS sequence"/>
</dbReference>
<feature type="binding site" evidence="13">
    <location>
        <position position="1022"/>
    </location>
    <ligand>
        <name>substrate</name>
    </ligand>
</feature>
<evidence type="ECO:0000256" key="10">
    <source>
        <dbReference type="ARBA" id="ARBA00023014"/>
    </source>
</evidence>
<feature type="binding site" evidence="14">
    <location>
        <position position="129"/>
    </location>
    <ligand>
        <name>[2Fe-2S] cluster</name>
        <dbReference type="ChEBI" id="CHEBI:190135"/>
        <label>1</label>
    </ligand>
</feature>
<dbReference type="FunFam" id="3.30.365.10:FF:000004">
    <property type="entry name" value="Xanthine dehydrogenase oxidase"/>
    <property type="match status" value="1"/>
</dbReference>
<dbReference type="Gene3D" id="1.10.150.120">
    <property type="entry name" value="[2Fe-2S]-binding domain"/>
    <property type="match status" value="1"/>
</dbReference>
<dbReference type="FunFam" id="3.30.43.10:FF:000001">
    <property type="entry name" value="Xanthine dehydrogenase/oxidase"/>
    <property type="match status" value="1"/>
</dbReference>
<dbReference type="InterPro" id="IPR036884">
    <property type="entry name" value="2Fe-2S-bd_dom_sf"/>
</dbReference>
<dbReference type="Pfam" id="PF00941">
    <property type="entry name" value="FAD_binding_5"/>
    <property type="match status" value="1"/>
</dbReference>
<dbReference type="FunFam" id="3.10.20.30:FF:000015">
    <property type="entry name" value="Aldehyde oxidase 1"/>
    <property type="match status" value="1"/>
</dbReference>
<evidence type="ECO:0000256" key="3">
    <source>
        <dbReference type="ARBA" id="ARBA00022505"/>
    </source>
</evidence>
<keyword evidence="3 14" id="KW-0500">Molybdenum</keyword>
<dbReference type="PANTHER" id="PTHR45444:SF3">
    <property type="entry name" value="XANTHINE DEHYDROGENASE"/>
    <property type="match status" value="1"/>
</dbReference>
<dbReference type="InterPro" id="IPR006058">
    <property type="entry name" value="2Fe2S_fd_BS"/>
</dbReference>
<feature type="binding site" evidence="14">
    <location>
        <position position="1018"/>
    </location>
    <ligand>
        <name>Mo-molybdopterin</name>
        <dbReference type="ChEBI" id="CHEBI:71302"/>
    </ligand>
    <ligandPart>
        <name>Mo</name>
        <dbReference type="ChEBI" id="CHEBI:28685"/>
    </ligandPart>
</feature>
<dbReference type="PhylomeDB" id="A0A0D2WT39"/>
<dbReference type="InterPro" id="IPR005107">
    <property type="entry name" value="CO_DH_flav_C"/>
</dbReference>
<evidence type="ECO:0000256" key="6">
    <source>
        <dbReference type="ARBA" id="ARBA00022723"/>
    </source>
</evidence>
<name>A0A0D2WT39_CAPO3</name>
<dbReference type="OrthoDB" id="8300278at2759"/>
<evidence type="ECO:0000256" key="1">
    <source>
        <dbReference type="ARBA" id="ARBA00001974"/>
    </source>
</evidence>
<dbReference type="Pfam" id="PF01799">
    <property type="entry name" value="Fer2_2"/>
    <property type="match status" value="1"/>
</dbReference>
<dbReference type="InterPro" id="IPR012675">
    <property type="entry name" value="Beta-grasp_dom_sf"/>
</dbReference>
<dbReference type="InterPro" id="IPR036683">
    <property type="entry name" value="CO_DH_flav_C_dom_sf"/>
</dbReference>
<dbReference type="InterPro" id="IPR036856">
    <property type="entry name" value="Ald_Oxase/Xan_DH_a/b_sf"/>
</dbReference>
<feature type="binding site" evidence="14">
    <location>
        <position position="1132"/>
    </location>
    <ligand>
        <name>Mo-molybdopterin</name>
        <dbReference type="ChEBI" id="CHEBI:71302"/>
    </ligand>
    <ligandPart>
        <name>Mo</name>
        <dbReference type="ChEBI" id="CHEBI:28685"/>
    </ligandPart>
</feature>
<dbReference type="InterPro" id="IPR016208">
    <property type="entry name" value="Ald_Oxase/xanthine_DH-like"/>
</dbReference>
<dbReference type="InterPro" id="IPR016166">
    <property type="entry name" value="FAD-bd_PCMH"/>
</dbReference>
<feature type="domain" description="2Fe-2S ferredoxin-type" evidence="16">
    <location>
        <begin position="90"/>
        <end position="177"/>
    </location>
</feature>
<dbReference type="PROSITE" id="PS51085">
    <property type="entry name" value="2FE2S_FER_2"/>
    <property type="match status" value="1"/>
</dbReference>
<feature type="binding site" evidence="14">
    <location>
        <position position="987"/>
    </location>
    <ligand>
        <name>Mo-molybdopterin</name>
        <dbReference type="ChEBI" id="CHEBI:71302"/>
    </ligand>
    <ligandPart>
        <name>Mo</name>
        <dbReference type="ChEBI" id="CHEBI:28685"/>
    </ligandPart>
</feature>
<comment type="cofactor">
    <cofactor evidence="11">
        <name>[2Fe-2S] cluster</name>
        <dbReference type="ChEBI" id="CHEBI:190135"/>
    </cofactor>
</comment>
<evidence type="ECO:0000256" key="14">
    <source>
        <dbReference type="PIRSR" id="PIRSR000127-3"/>
    </source>
</evidence>
<dbReference type="Gene3D" id="3.30.390.50">
    <property type="entry name" value="CO dehydrogenase flavoprotein, C-terminal domain"/>
    <property type="match status" value="1"/>
</dbReference>
<evidence type="ECO:0000256" key="8">
    <source>
        <dbReference type="ARBA" id="ARBA00023002"/>
    </source>
</evidence>
<keyword evidence="19" id="KW-1185">Reference proteome</keyword>
<feature type="binding site" evidence="14">
    <location>
        <position position="236"/>
    </location>
    <ligand>
        <name>[2Fe-2S] cluster</name>
        <dbReference type="ChEBI" id="CHEBI:190135"/>
        <label>2</label>
    </ligand>
</feature>
<reference evidence="19" key="1">
    <citation type="submission" date="2011-02" db="EMBL/GenBank/DDBJ databases">
        <title>The Genome Sequence of Capsaspora owczarzaki ATCC 30864.</title>
        <authorList>
            <person name="Russ C."/>
            <person name="Cuomo C."/>
            <person name="Burger G."/>
            <person name="Gray M.W."/>
            <person name="Holland P.W.H."/>
            <person name="King N."/>
            <person name="Lang F.B.F."/>
            <person name="Roger A.J."/>
            <person name="Ruiz-Trillo I."/>
            <person name="Young S.K."/>
            <person name="Zeng Q."/>
            <person name="Gargeya S."/>
            <person name="Alvarado L."/>
            <person name="Berlin A."/>
            <person name="Chapman S.B."/>
            <person name="Chen Z."/>
            <person name="Freedman E."/>
            <person name="Gellesch M."/>
            <person name="Goldberg J."/>
            <person name="Griggs A."/>
            <person name="Gujja S."/>
            <person name="Heilman E."/>
            <person name="Heiman D."/>
            <person name="Howarth C."/>
            <person name="Mehta T."/>
            <person name="Neiman D."/>
            <person name="Pearson M."/>
            <person name="Roberts A."/>
            <person name="Saif S."/>
            <person name="Shea T."/>
            <person name="Shenoy N."/>
            <person name="Sisk P."/>
            <person name="Stolte C."/>
            <person name="Sykes S."/>
            <person name="White J."/>
            <person name="Yandava C."/>
            <person name="Haas B."/>
            <person name="Nusbaum C."/>
            <person name="Birren B."/>
        </authorList>
    </citation>
    <scope>NUCLEOTIDE SEQUENCE</scope>
    <source>
        <strain evidence="19">ATCC 30864</strain>
    </source>
</reference>
<sequence length="1551" mass="166543">MSSHPRVHVHPHPHSRSPVPRHGGGGGGHRSHHASHHGSPRHGSAPHSGIMTPDPSNSSAVMEDAFAAGVDFYALSAPLALRKEEEDARTAVVFFVNGRKITEQRPEPTMTLLTYLRTKLGLTGTKLGCGEGGCGACTVMLSHYDHSAKRIVHRSANACLAPMCAMDGMAVTTVEGIGSTSTKLHPVQERIAKAHGSQCGFCTPGIVMSMYTLLRNNPNPSPELVEDAFQGNLCRCTGYRPILDAFKTFCTDDSEHAQCHMANGNGDAATLAAAATTSTPHPASVNGDASQPDVSVSAGASSCPMGADCCRNKPASSANDCGTDGKAASVVVSASADGQRKTFHGPSALLVGLDFAPYDPSQELIFPPELMNSTHATNTRALHIQGETYAWYKPMSLPALLEIKHQHPHARLVCGNTEIGIEVKFKHQIYKTLVSVAHLPELNTITHSSAGVRVGASVTLTDLGDYMSHLCETLPRYQTRTFSAIVENLRWFAGHQIRNVSAVAGNIVTASPISDLNPIFMAAGCTLTLASATGGQRNVPFSKFYKGYRQTLLEPTEIMLAITIPYTRDFEFVEAFKQAKRREDDIAIVNAGMRILLEMVPAAQVQAAAPAPSSSSSNSSSSAASNDTTELVPVIREIALSYGGMAPTTVLSPKTSEALVNRVFDESIVQVGCAALAEDFPLGISTPGGMVEYRRSLNTSFFFKFYLMVVESLRERLLTDVDANNGPTDASDGAAVVAGASTVNGAVNGSNVAAPTADPRALSATERTHRPVSSSIQEYQRPVEHANPNDQVGDPVRHMSALKQATGEAIYVDDIPRYGNELYGALVFSQRAHANIRSIDAGAALEMPGVFAFYSAKDIPGSNHIGPAVIDEECFAETEVTCVGQVIGIVLAETQSEAQQAARKVKVEYEDLPAVISILDAIEAKSYYSPINKIQTGDVDAAIAAAEVVVEGEFHMGGQEHFYLETQATLAVPSREDGEMELFVSTQAPMKTQSMVAKVLGVDYNRVNCRVKRMGGGFGGKETRSIYVSCAAAVAAQLSRRPVRIMLDRDEDMCSSGQRHPFHAKYRVGATRAGKLCGVDVKMYSNGGNSLDLSVAVMERALFSIDNVYNIPVVRGEGFVCKTNLPSNTAFRGFGAPQGMMIVEAWMQHLAAALKMDVDAVRELNFYHEGDRTHFTQVLTDCHVEKTWKFARESAHFAERRAACDAFNKVNRWRKRGLAAVPTKFGISFTLKLMNQAGALVQIYTDGSVLLTHGGTEMGQGLHTKMVQVASRELGIPMSMIHVTETSTSTVPNTSPTAASAGSDLNGMAVKNACETLNGRLKPFKEANPTGTFADWVRAAYVDRVSLSSTGFYATPNIGYDFKNNIGKPFAYLSYGASVAEVEIDTLTGDATTLHCTVVMDVGHSLNPAVDIGQVEGGFVQGMGLFTLEESHWSQKGMLWTRGPGMYKIPGFMDIPLDFRVHLLKDSGNEYAIHASKAVGEPPLFLAASVFYAIRDAVASARSSALTALLRSNASAWPASTTLPCLDDFTKPFPVPAFDDPVNKHRWNVVV</sequence>
<feature type="binding site" evidence="13">
    <location>
        <begin position="412"/>
        <end position="419"/>
    </location>
    <ligand>
        <name>FAD</name>
        <dbReference type="ChEBI" id="CHEBI:57692"/>
    </ligand>
</feature>
<dbReference type="SUPFAM" id="SSF56176">
    <property type="entry name" value="FAD-binding/transporter-associated domain-like"/>
    <property type="match status" value="1"/>
</dbReference>
<protein>
    <submittedName>
        <fullName evidence="18">Xanthine dehydrogenase</fullName>
    </submittedName>
</protein>
<evidence type="ECO:0000259" key="17">
    <source>
        <dbReference type="PROSITE" id="PS51387"/>
    </source>
</evidence>
<dbReference type="InterPro" id="IPR016167">
    <property type="entry name" value="FAD-bd_PCMH_sub1"/>
</dbReference>
<comment type="cofactor">
    <cofactor evidence="14">
        <name>Mo-molybdopterin</name>
        <dbReference type="ChEBI" id="CHEBI:71302"/>
    </cofactor>
    <text evidence="14">Binds 1 Mo-molybdopterin (Mo-MPT) cofactor per subunit.</text>
</comment>
<dbReference type="InterPro" id="IPR036010">
    <property type="entry name" value="2Fe-2S_ferredoxin-like_sf"/>
</dbReference>
<evidence type="ECO:0000256" key="9">
    <source>
        <dbReference type="ARBA" id="ARBA00023004"/>
    </source>
</evidence>
<feature type="binding site" evidence="13">
    <location>
        <position position="1230"/>
    </location>
    <ligand>
        <name>substrate</name>
    </ligand>
</feature>
<evidence type="ECO:0000256" key="11">
    <source>
        <dbReference type="ARBA" id="ARBA00034078"/>
    </source>
</evidence>
<dbReference type="Gene3D" id="3.30.365.10">
    <property type="entry name" value="Aldehyde oxidase/xanthine dehydrogenase, molybdopterin binding domain"/>
    <property type="match status" value="4"/>
</dbReference>
<feature type="domain" description="FAD-binding PCMH-type" evidence="17">
    <location>
        <begin position="384"/>
        <end position="569"/>
    </location>
</feature>
<dbReference type="GO" id="GO:0051537">
    <property type="term" value="F:2 iron, 2 sulfur cluster binding"/>
    <property type="evidence" value="ECO:0007669"/>
    <property type="project" value="UniProtKB-KW"/>
</dbReference>
<dbReference type="Pfam" id="PF20256">
    <property type="entry name" value="MoCoBD_2"/>
    <property type="match status" value="1"/>
</dbReference>
<dbReference type="InterPro" id="IPR046867">
    <property type="entry name" value="AldOxase/xan_DH_MoCoBD2"/>
</dbReference>
<dbReference type="Gene3D" id="3.30.465.10">
    <property type="match status" value="1"/>
</dbReference>
<feature type="binding site" evidence="13">
    <location>
        <position position="515"/>
    </location>
    <ligand>
        <name>FAD</name>
        <dbReference type="ChEBI" id="CHEBI:57692"/>
    </ligand>
</feature>
<gene>
    <name evidence="18" type="ORF">CAOG_005326</name>
</gene>
<dbReference type="STRING" id="595528.A0A0D2WT39"/>
<dbReference type="SUPFAM" id="SSF54665">
    <property type="entry name" value="CO dehydrogenase molybdoprotein N-domain-like"/>
    <property type="match status" value="1"/>
</dbReference>
<keyword evidence="8" id="KW-0560">Oxidoreductase</keyword>
<dbReference type="SMART" id="SM01008">
    <property type="entry name" value="Ald_Xan_dh_C"/>
    <property type="match status" value="1"/>
</dbReference>
<feature type="active site" description="Proton acceptor" evidence="12">
    <location>
        <position position="1481"/>
    </location>
</feature>
<dbReference type="Pfam" id="PF03450">
    <property type="entry name" value="CO_deh_flav_C"/>
    <property type="match status" value="1"/>
</dbReference>
<proteinExistence type="inferred from homology"/>
<dbReference type="SUPFAM" id="SSF55447">
    <property type="entry name" value="CO dehydrogenase flavoprotein C-terminal domain-like"/>
    <property type="match status" value="2"/>
</dbReference>
<dbReference type="PANTHER" id="PTHR45444">
    <property type="entry name" value="XANTHINE DEHYDROGENASE"/>
    <property type="match status" value="1"/>
</dbReference>
<dbReference type="InterPro" id="IPR037165">
    <property type="entry name" value="AldOxase/xan_DH_Mopterin-bd_sf"/>
</dbReference>
<accession>A0A0D2WT39</accession>
<dbReference type="Pfam" id="PF01315">
    <property type="entry name" value="Ald_Xan_dh_C"/>
    <property type="match status" value="1"/>
</dbReference>
<feature type="binding site" evidence="14">
    <location>
        <position position="134"/>
    </location>
    <ligand>
        <name>[2Fe-2S] cluster</name>
        <dbReference type="ChEBI" id="CHEBI:190135"/>
        <label>1</label>
    </ligand>
</feature>
<dbReference type="InterPro" id="IPR016169">
    <property type="entry name" value="FAD-bd_PCMH_sub2"/>
</dbReference>
<feature type="binding site" evidence="14">
    <location>
        <position position="159"/>
    </location>
    <ligand>
        <name>[2Fe-2S] cluster</name>
        <dbReference type="ChEBI" id="CHEBI:190135"/>
        <label>1</label>
    </ligand>
</feature>
<dbReference type="InterPro" id="IPR000674">
    <property type="entry name" value="Ald_Oxase/Xan_DH_a/b"/>
</dbReference>
<dbReference type="PIRSF" id="PIRSF000127">
    <property type="entry name" value="Xanthine_DH"/>
    <property type="match status" value="1"/>
</dbReference>
<evidence type="ECO:0000256" key="12">
    <source>
        <dbReference type="PIRSR" id="PIRSR000127-1"/>
    </source>
</evidence>
<evidence type="ECO:0000256" key="13">
    <source>
        <dbReference type="PIRSR" id="PIRSR000127-2"/>
    </source>
</evidence>
<dbReference type="InterPro" id="IPR002346">
    <property type="entry name" value="Mopterin_DH_FAD-bd"/>
</dbReference>
<dbReference type="FunFam" id="3.30.365.10:FF:000003">
    <property type="entry name" value="Aldehyde oxidase 1"/>
    <property type="match status" value="1"/>
</dbReference>
<keyword evidence="7 13" id="KW-0274">FAD</keyword>
<keyword evidence="10 14" id="KW-0411">Iron-sulfur</keyword>
<evidence type="ECO:0000256" key="15">
    <source>
        <dbReference type="SAM" id="MobiDB-lite"/>
    </source>
</evidence>
<dbReference type="GO" id="GO:0071949">
    <property type="term" value="F:FAD binding"/>
    <property type="evidence" value="ECO:0007669"/>
    <property type="project" value="InterPro"/>
</dbReference>
<dbReference type="SUPFAM" id="SSF47741">
    <property type="entry name" value="CO dehydrogenase ISP C-domain like"/>
    <property type="match status" value="1"/>
</dbReference>
<dbReference type="SMART" id="SM01092">
    <property type="entry name" value="CO_deh_flav_C"/>
    <property type="match status" value="1"/>
</dbReference>
<keyword evidence="9 14" id="KW-0408">Iron</keyword>
<feature type="binding site" evidence="14">
    <location>
        <position position="1299"/>
    </location>
    <ligand>
        <name>Mo-molybdopterin</name>
        <dbReference type="ChEBI" id="CHEBI:71302"/>
    </ligand>
    <ligandPart>
        <name>Mo</name>
        <dbReference type="ChEBI" id="CHEBI:28685"/>
    </ligandPart>
</feature>
<feature type="binding site" evidence="14">
    <location>
        <position position="234"/>
    </location>
    <ligand>
        <name>[2Fe-2S] cluster</name>
        <dbReference type="ChEBI" id="CHEBI:190135"/>
        <label>2</label>
    </ligand>
</feature>
<feature type="compositionally biased region" description="Basic residues" evidence="15">
    <location>
        <begin position="1"/>
        <end position="15"/>
    </location>
</feature>
<comment type="similarity">
    <text evidence="2">Belongs to the xanthine dehydrogenase family.</text>
</comment>
<evidence type="ECO:0000259" key="16">
    <source>
        <dbReference type="PROSITE" id="PS51085"/>
    </source>
</evidence>
<feature type="binding site" evidence="14">
    <location>
        <position position="137"/>
    </location>
    <ligand>
        <name>[2Fe-2S] cluster</name>
        <dbReference type="ChEBI" id="CHEBI:190135"/>
        <label>1</label>
    </ligand>
</feature>
<dbReference type="PROSITE" id="PS51387">
    <property type="entry name" value="FAD_PCMH"/>
    <property type="match status" value="1"/>
</dbReference>
<dbReference type="PROSITE" id="PS00197">
    <property type="entry name" value="2FE2S_FER_1"/>
    <property type="match status" value="1"/>
</dbReference>
<evidence type="ECO:0000256" key="5">
    <source>
        <dbReference type="ARBA" id="ARBA00022714"/>
    </source>
</evidence>
<dbReference type="SUPFAM" id="SSF56003">
    <property type="entry name" value="Molybdenum cofactor-binding domain"/>
    <property type="match status" value="1"/>
</dbReference>
<dbReference type="InterPro" id="IPR001041">
    <property type="entry name" value="2Fe-2S_ferredoxin-type"/>
</dbReference>
<dbReference type="Gene3D" id="3.30.43.10">
    <property type="entry name" value="Uridine Diphospho-n-acetylenolpyruvylglucosamine Reductase, domain 2"/>
    <property type="match status" value="1"/>
</dbReference>
<feature type="binding site" evidence="13">
    <location>
        <position position="492"/>
    </location>
    <ligand>
        <name>FAD</name>
        <dbReference type="ChEBI" id="CHEBI:57692"/>
    </ligand>
</feature>
<dbReference type="FunFam" id="3.30.465.10:FF:000004">
    <property type="entry name" value="Xanthine dehydrogenase/oxidase"/>
    <property type="match status" value="1"/>
</dbReference>
<dbReference type="Gene3D" id="3.10.20.30">
    <property type="match status" value="1"/>
</dbReference>
<dbReference type="GO" id="GO:0016491">
    <property type="term" value="F:oxidoreductase activity"/>
    <property type="evidence" value="ECO:0007669"/>
    <property type="project" value="UniProtKB-KW"/>
</dbReference>
<organism evidence="18 19">
    <name type="scientific">Capsaspora owczarzaki (strain ATCC 30864)</name>
    <dbReference type="NCBI Taxonomy" id="595528"/>
    <lineage>
        <taxon>Eukaryota</taxon>
        <taxon>Filasterea</taxon>
        <taxon>Capsaspora</taxon>
    </lineage>
</organism>
<dbReference type="InParanoid" id="A0A0D2WT39"/>
<feature type="binding site" evidence="13">
    <location>
        <position position="1134"/>
    </location>
    <ligand>
        <name>substrate</name>
    </ligand>
</feature>
<dbReference type="Pfam" id="PF00111">
    <property type="entry name" value="Fer2"/>
    <property type="match status" value="1"/>
</dbReference>
<feature type="region of interest" description="Disordered" evidence="15">
    <location>
        <begin position="750"/>
        <end position="777"/>
    </location>
</feature>
<evidence type="ECO:0000313" key="19">
    <source>
        <dbReference type="Proteomes" id="UP000008743"/>
    </source>
</evidence>
<dbReference type="FunFam" id="3.90.1170.50:FF:000001">
    <property type="entry name" value="Aldehyde oxidase 1"/>
    <property type="match status" value="1"/>
</dbReference>
<dbReference type="InterPro" id="IPR008274">
    <property type="entry name" value="AldOxase/xan_DH_MoCoBD1"/>
</dbReference>
<feature type="compositionally biased region" description="Basic residues" evidence="15">
    <location>
        <begin position="29"/>
        <end position="40"/>
    </location>
</feature>
<feature type="region of interest" description="Disordered" evidence="15">
    <location>
        <begin position="1"/>
        <end position="58"/>
    </location>
</feature>
<feature type="binding site" evidence="13">
    <location>
        <position position="1100"/>
    </location>
    <ligand>
        <name>substrate</name>
    </ligand>
</feature>
<dbReference type="EMBL" id="KE346367">
    <property type="protein sequence ID" value="KJE94733.1"/>
    <property type="molecule type" value="Genomic_DNA"/>
</dbReference>